<feature type="region of interest" description="Disordered" evidence="1">
    <location>
        <begin position="128"/>
        <end position="156"/>
    </location>
</feature>
<dbReference type="PANTHER" id="PTHR10933:SF9">
    <property type="entry name" value="IMMUNOGLOBULIN-BINDING PROTEIN 1"/>
    <property type="match status" value="1"/>
</dbReference>
<feature type="region of interest" description="Disordered" evidence="1">
    <location>
        <begin position="190"/>
        <end position="209"/>
    </location>
</feature>
<dbReference type="EMBL" id="JAKWFO010000005">
    <property type="protein sequence ID" value="KAI9635494.1"/>
    <property type="molecule type" value="Genomic_DNA"/>
</dbReference>
<feature type="compositionally biased region" description="Low complexity" evidence="1">
    <location>
        <begin position="243"/>
        <end position="257"/>
    </location>
</feature>
<name>A0AA38H9U7_9TREE</name>
<dbReference type="GO" id="GO:0009966">
    <property type="term" value="P:regulation of signal transduction"/>
    <property type="evidence" value="ECO:0007669"/>
    <property type="project" value="InterPro"/>
</dbReference>
<accession>A0AA38H9U7</accession>
<dbReference type="InterPro" id="IPR038511">
    <property type="entry name" value="TAP42/TAP46-like_sf"/>
</dbReference>
<reference evidence="2" key="1">
    <citation type="journal article" date="2022" name="G3 (Bethesda)">
        <title>High quality genome of the basidiomycete yeast Dioszegia hungarica PDD-24b-2 isolated from cloud water.</title>
        <authorList>
            <person name="Jarrige D."/>
            <person name="Haridas S."/>
            <person name="Bleykasten-Grosshans C."/>
            <person name="Joly M."/>
            <person name="Nadalig T."/>
            <person name="Sancelme M."/>
            <person name="Vuilleumier S."/>
            <person name="Grigoriev I.V."/>
            <person name="Amato P."/>
            <person name="Bringel F."/>
        </authorList>
    </citation>
    <scope>NUCLEOTIDE SEQUENCE</scope>
    <source>
        <strain evidence="2">PDD-24b-2</strain>
    </source>
</reference>
<dbReference type="AlphaFoldDB" id="A0AA38H9U7"/>
<feature type="region of interest" description="Disordered" evidence="1">
    <location>
        <begin position="243"/>
        <end position="272"/>
    </location>
</feature>
<dbReference type="Pfam" id="PF04177">
    <property type="entry name" value="TAP42"/>
    <property type="match status" value="1"/>
</dbReference>
<dbReference type="InterPro" id="IPR007304">
    <property type="entry name" value="TAP46-like"/>
</dbReference>
<dbReference type="PANTHER" id="PTHR10933">
    <property type="entry name" value="IMMUNOGLOBULIN-BINDING PROTEIN 1"/>
    <property type="match status" value="1"/>
</dbReference>
<dbReference type="Gene3D" id="1.25.40.540">
    <property type="entry name" value="TAP42-like family"/>
    <property type="match status" value="1"/>
</dbReference>
<organism evidence="2 3">
    <name type="scientific">Dioszegia hungarica</name>
    <dbReference type="NCBI Taxonomy" id="4972"/>
    <lineage>
        <taxon>Eukaryota</taxon>
        <taxon>Fungi</taxon>
        <taxon>Dikarya</taxon>
        <taxon>Basidiomycota</taxon>
        <taxon>Agaricomycotina</taxon>
        <taxon>Tremellomycetes</taxon>
        <taxon>Tremellales</taxon>
        <taxon>Bulleribasidiaceae</taxon>
        <taxon>Dioszegia</taxon>
    </lineage>
</organism>
<dbReference type="RefSeq" id="XP_052945271.1">
    <property type="nucleotide sequence ID" value="XM_053092816.1"/>
</dbReference>
<protein>
    <submittedName>
        <fullName evidence="2">Protein phosphatase 2A-associated protein</fullName>
    </submittedName>
</protein>
<proteinExistence type="predicted"/>
<sequence length="398" mass="43449">MPDPTNLPLPLFLSQTLHTLLPILNDEQPLSSPAAQAILAEGLDDLYLVARMITSLGVFSENEGVEELGDGELVFMATGWILGEVEAKTGLGGWDERMACLRRSDTAYSSFLQLISAYGVLSPEEQAESSAMADSTSRAAPRDPAQKREAKIRQYKREKELREKISAALPGQVDSSSHPVTLLIALLPSSPTHNARSSTSTSVNPEPDAHTRENTLLLLRLLHTLTLASLGHNTMELELLASAPRDPAASSSGSSAPPREEENDNTWRLDRSAAGYRPRELISGGGRVLRPFTILPSTSQLSDRERLKGEVFRSGHRLPTMTIDEYLDEEKRRGNVITGGGQASYDAPTNSELLALEAENDGTMRGDEADEERLLKEEYWAQYGELNKKGAGNTTNRG</sequence>
<evidence type="ECO:0000256" key="1">
    <source>
        <dbReference type="SAM" id="MobiDB-lite"/>
    </source>
</evidence>
<evidence type="ECO:0000313" key="3">
    <source>
        <dbReference type="Proteomes" id="UP001164286"/>
    </source>
</evidence>
<dbReference type="GO" id="GO:0051721">
    <property type="term" value="F:protein phosphatase 2A binding"/>
    <property type="evidence" value="ECO:0007669"/>
    <property type="project" value="TreeGrafter"/>
</dbReference>
<comment type="caution">
    <text evidence="2">The sequence shown here is derived from an EMBL/GenBank/DDBJ whole genome shotgun (WGS) entry which is preliminary data.</text>
</comment>
<dbReference type="GO" id="GO:0005829">
    <property type="term" value="C:cytosol"/>
    <property type="evidence" value="ECO:0007669"/>
    <property type="project" value="TreeGrafter"/>
</dbReference>
<feature type="compositionally biased region" description="Polar residues" evidence="1">
    <location>
        <begin position="190"/>
        <end position="204"/>
    </location>
</feature>
<dbReference type="GeneID" id="77732021"/>
<gene>
    <name evidence="2" type="ORF">MKK02DRAFT_44184</name>
</gene>
<feature type="compositionally biased region" description="Polar residues" evidence="1">
    <location>
        <begin position="128"/>
        <end position="138"/>
    </location>
</feature>
<evidence type="ECO:0000313" key="2">
    <source>
        <dbReference type="EMBL" id="KAI9635494.1"/>
    </source>
</evidence>
<feature type="compositionally biased region" description="Basic and acidic residues" evidence="1">
    <location>
        <begin position="140"/>
        <end position="156"/>
    </location>
</feature>
<dbReference type="Proteomes" id="UP001164286">
    <property type="component" value="Unassembled WGS sequence"/>
</dbReference>
<dbReference type="GO" id="GO:0035303">
    <property type="term" value="P:regulation of dephosphorylation"/>
    <property type="evidence" value="ECO:0007669"/>
    <property type="project" value="TreeGrafter"/>
</dbReference>
<keyword evidence="3" id="KW-1185">Reference proteome</keyword>